<accession>A0AAV1W7P2</accession>
<feature type="region of interest" description="Disordered" evidence="1">
    <location>
        <begin position="109"/>
        <end position="133"/>
    </location>
</feature>
<evidence type="ECO:0000313" key="2">
    <source>
        <dbReference type="EMBL" id="CAL0305237.1"/>
    </source>
</evidence>
<name>A0AAV1W7P2_LUPLU</name>
<keyword evidence="3" id="KW-1185">Reference proteome</keyword>
<gene>
    <name evidence="2" type="ORF">LLUT_LOCUS6297</name>
</gene>
<dbReference type="AlphaFoldDB" id="A0AAV1W7P2"/>
<organism evidence="2 3">
    <name type="scientific">Lupinus luteus</name>
    <name type="common">European yellow lupine</name>
    <dbReference type="NCBI Taxonomy" id="3873"/>
    <lineage>
        <taxon>Eukaryota</taxon>
        <taxon>Viridiplantae</taxon>
        <taxon>Streptophyta</taxon>
        <taxon>Embryophyta</taxon>
        <taxon>Tracheophyta</taxon>
        <taxon>Spermatophyta</taxon>
        <taxon>Magnoliopsida</taxon>
        <taxon>eudicotyledons</taxon>
        <taxon>Gunneridae</taxon>
        <taxon>Pentapetalae</taxon>
        <taxon>rosids</taxon>
        <taxon>fabids</taxon>
        <taxon>Fabales</taxon>
        <taxon>Fabaceae</taxon>
        <taxon>Papilionoideae</taxon>
        <taxon>50 kb inversion clade</taxon>
        <taxon>genistoids sensu lato</taxon>
        <taxon>core genistoids</taxon>
        <taxon>Genisteae</taxon>
        <taxon>Lupinus</taxon>
    </lineage>
</organism>
<reference evidence="2 3" key="1">
    <citation type="submission" date="2024-03" db="EMBL/GenBank/DDBJ databases">
        <authorList>
            <person name="Martinez-Hernandez J."/>
        </authorList>
    </citation>
    <scope>NUCLEOTIDE SEQUENCE [LARGE SCALE GENOMIC DNA]</scope>
</reference>
<evidence type="ECO:0000256" key="1">
    <source>
        <dbReference type="SAM" id="MobiDB-lite"/>
    </source>
</evidence>
<dbReference type="EMBL" id="CAXHTB010000004">
    <property type="protein sequence ID" value="CAL0305237.1"/>
    <property type="molecule type" value="Genomic_DNA"/>
</dbReference>
<sequence>MQLDIFFRIVGKIGNRKENEVAQDSVVRAENLNNMEYIQIREIPGEHHRIEDAAENEVIIQDSEILNPIVANDMRIVGRLWADQEQEDDIEEVEEHGVFTSVLTKSRKKNLKKKGSHQRVHFTRRGGHSKSVQ</sequence>
<evidence type="ECO:0000313" key="3">
    <source>
        <dbReference type="Proteomes" id="UP001497480"/>
    </source>
</evidence>
<protein>
    <submittedName>
        <fullName evidence="2">Uncharacterized protein</fullName>
    </submittedName>
</protein>
<comment type="caution">
    <text evidence="2">The sequence shown here is derived from an EMBL/GenBank/DDBJ whole genome shotgun (WGS) entry which is preliminary data.</text>
</comment>
<proteinExistence type="predicted"/>
<dbReference type="Proteomes" id="UP001497480">
    <property type="component" value="Unassembled WGS sequence"/>
</dbReference>